<dbReference type="RefSeq" id="WP_042543977.1">
    <property type="nucleotide sequence ID" value="NZ_JXSQ01000009.1"/>
</dbReference>
<evidence type="ECO:0000259" key="9">
    <source>
        <dbReference type="PROSITE" id="PS50928"/>
    </source>
</evidence>
<evidence type="ECO:0000256" key="3">
    <source>
        <dbReference type="ARBA" id="ARBA00022448"/>
    </source>
</evidence>
<dbReference type="AlphaFoldDB" id="A0A0D0ILV3"/>
<accession>A0A0D0ILV3</accession>
<keyword evidence="6 8" id="KW-1133">Transmembrane helix</keyword>
<evidence type="ECO:0000256" key="4">
    <source>
        <dbReference type="ARBA" id="ARBA00022475"/>
    </source>
</evidence>
<keyword evidence="5 8" id="KW-0812">Transmembrane</keyword>
<dbReference type="OrthoDB" id="9808619at2"/>
<keyword evidence="11" id="KW-1185">Reference proteome</keyword>
<dbReference type="Proteomes" id="UP000032120">
    <property type="component" value="Unassembled WGS sequence"/>
</dbReference>
<proteinExistence type="inferred from homology"/>
<dbReference type="EMBL" id="JXSQ01000009">
    <property type="protein sequence ID" value="KIP52554.1"/>
    <property type="molecule type" value="Genomic_DNA"/>
</dbReference>
<feature type="transmembrane region" description="Helical" evidence="8">
    <location>
        <begin position="200"/>
        <end position="229"/>
    </location>
</feature>
<keyword evidence="4" id="KW-1003">Cell membrane</keyword>
<evidence type="ECO:0000256" key="5">
    <source>
        <dbReference type="ARBA" id="ARBA00022692"/>
    </source>
</evidence>
<evidence type="ECO:0000256" key="8">
    <source>
        <dbReference type="RuleBase" id="RU363032"/>
    </source>
</evidence>
<sequence length="294" mass="31229">MTETALIGGARQPKSPRASSGRAWLLLLPAYALLIGVFAYPVLDSVWRSVSDPTLGFDNYAWALGNENNLGVILRTFSNGLIATVICLALSYPYAYLMTIVSAKARMALVVIALIPFWTSLMIRTFAWIVLLQDNGVVNNLLGVIGIGPLELLRTNTGVIIGLSQVLMPFMVLPLYAVMSGIDLRLVTAARSLGARPSVAFMKVFVPLSMPGVVAGSLLVFIQALGFYVTPALLGSPSDSMLAQSIYAQVSGLLAWGRGGALGVILLVITVVLLGIIGLIAKLSSRKGIKVKVL</sequence>
<dbReference type="PROSITE" id="PS50928">
    <property type="entry name" value="ABC_TM1"/>
    <property type="match status" value="1"/>
</dbReference>
<comment type="subcellular location">
    <subcellularLocation>
        <location evidence="1 8">Cell membrane</location>
        <topology evidence="1 8">Multi-pass membrane protein</topology>
    </subcellularLocation>
</comment>
<feature type="transmembrane region" description="Helical" evidence="8">
    <location>
        <begin position="72"/>
        <end position="95"/>
    </location>
</feature>
<protein>
    <submittedName>
        <fullName evidence="10">ABC transporter permease</fullName>
    </submittedName>
</protein>
<evidence type="ECO:0000256" key="1">
    <source>
        <dbReference type="ARBA" id="ARBA00004651"/>
    </source>
</evidence>
<dbReference type="PANTHER" id="PTHR42929">
    <property type="entry name" value="INNER MEMBRANE ABC TRANSPORTER PERMEASE PROTEIN YDCU-RELATED-RELATED"/>
    <property type="match status" value="1"/>
</dbReference>
<keyword evidence="3 8" id="KW-0813">Transport</keyword>
<keyword evidence="7 8" id="KW-0472">Membrane</keyword>
<evidence type="ECO:0000256" key="2">
    <source>
        <dbReference type="ARBA" id="ARBA00007069"/>
    </source>
</evidence>
<dbReference type="InterPro" id="IPR035906">
    <property type="entry name" value="MetI-like_sf"/>
</dbReference>
<organism evidence="10 11">
    <name type="scientific">Leucobacter komagatae</name>
    <dbReference type="NCBI Taxonomy" id="55969"/>
    <lineage>
        <taxon>Bacteria</taxon>
        <taxon>Bacillati</taxon>
        <taxon>Actinomycetota</taxon>
        <taxon>Actinomycetes</taxon>
        <taxon>Micrococcales</taxon>
        <taxon>Microbacteriaceae</taxon>
        <taxon>Leucobacter</taxon>
    </lineage>
</organism>
<feature type="transmembrane region" description="Helical" evidence="8">
    <location>
        <begin position="261"/>
        <end position="281"/>
    </location>
</feature>
<reference evidence="10 11" key="1">
    <citation type="submission" date="2015-01" db="EMBL/GenBank/DDBJ databases">
        <title>Draft genome sequence of Leucobacter komagatae strain VKM ST2845.</title>
        <authorList>
            <person name="Karlyshev A.V."/>
            <person name="Kudryashova E.B."/>
        </authorList>
    </citation>
    <scope>NUCLEOTIDE SEQUENCE [LARGE SCALE GENOMIC DNA]</scope>
    <source>
        <strain evidence="10 11">VKM ST2845</strain>
    </source>
</reference>
<feature type="domain" description="ABC transmembrane type-1" evidence="9">
    <location>
        <begin position="73"/>
        <end position="277"/>
    </location>
</feature>
<evidence type="ECO:0000313" key="10">
    <source>
        <dbReference type="EMBL" id="KIP52554.1"/>
    </source>
</evidence>
<dbReference type="CDD" id="cd06261">
    <property type="entry name" value="TM_PBP2"/>
    <property type="match status" value="1"/>
</dbReference>
<dbReference type="SUPFAM" id="SSF161098">
    <property type="entry name" value="MetI-like"/>
    <property type="match status" value="1"/>
</dbReference>
<dbReference type="PANTHER" id="PTHR42929:SF5">
    <property type="entry name" value="ABC TRANSPORTER PERMEASE PROTEIN"/>
    <property type="match status" value="1"/>
</dbReference>
<evidence type="ECO:0000256" key="7">
    <source>
        <dbReference type="ARBA" id="ARBA00023136"/>
    </source>
</evidence>
<comment type="caution">
    <text evidence="10">The sequence shown here is derived from an EMBL/GenBank/DDBJ whole genome shotgun (WGS) entry which is preliminary data.</text>
</comment>
<dbReference type="Gene3D" id="1.10.3720.10">
    <property type="entry name" value="MetI-like"/>
    <property type="match status" value="1"/>
</dbReference>
<name>A0A0D0ILV3_9MICO</name>
<comment type="similarity">
    <text evidence="2">Belongs to the binding-protein-dependent transport system permease family. CysTW subfamily.</text>
</comment>
<evidence type="ECO:0000256" key="6">
    <source>
        <dbReference type="ARBA" id="ARBA00022989"/>
    </source>
</evidence>
<dbReference type="InterPro" id="IPR000515">
    <property type="entry name" value="MetI-like"/>
</dbReference>
<dbReference type="GO" id="GO:0005886">
    <property type="term" value="C:plasma membrane"/>
    <property type="evidence" value="ECO:0007669"/>
    <property type="project" value="UniProtKB-SubCell"/>
</dbReference>
<feature type="transmembrane region" description="Helical" evidence="8">
    <location>
        <begin position="159"/>
        <end position="179"/>
    </location>
</feature>
<dbReference type="GO" id="GO:0055085">
    <property type="term" value="P:transmembrane transport"/>
    <property type="evidence" value="ECO:0007669"/>
    <property type="project" value="InterPro"/>
</dbReference>
<gene>
    <name evidence="10" type="ORF">SD72_08255</name>
</gene>
<dbReference type="Pfam" id="PF00528">
    <property type="entry name" value="BPD_transp_1"/>
    <property type="match status" value="1"/>
</dbReference>
<feature type="transmembrane region" description="Helical" evidence="8">
    <location>
        <begin position="107"/>
        <end position="131"/>
    </location>
</feature>
<feature type="transmembrane region" description="Helical" evidence="8">
    <location>
        <begin position="23"/>
        <end position="43"/>
    </location>
</feature>
<evidence type="ECO:0000313" key="11">
    <source>
        <dbReference type="Proteomes" id="UP000032120"/>
    </source>
</evidence>